<name>A0ACC0WPV7_9STRA</name>
<comment type="caution">
    <text evidence="1">The sequence shown here is derived from an EMBL/GenBank/DDBJ whole genome shotgun (WGS) entry which is preliminary data.</text>
</comment>
<dbReference type="EMBL" id="CM047589">
    <property type="protein sequence ID" value="KAI9920351.1"/>
    <property type="molecule type" value="Genomic_DNA"/>
</dbReference>
<accession>A0ACC0WPV7</accession>
<sequence length="124" mass="14109">MDVDEAKQKLLLEPLEQTKFTILETSKRWEESPLGCKDLRHKIYFTDVLTFEYLSEAQLLDVLTHLERYSGILVTSQRSAIAVSNAVNKLELELKQQVFKKLQSMPVFSVGAATSRELLPLGVI</sequence>
<protein>
    <submittedName>
        <fullName evidence="1">Uncharacterized protein</fullName>
    </submittedName>
</protein>
<keyword evidence="2" id="KW-1185">Reference proteome</keyword>
<reference evidence="1 2" key="1">
    <citation type="journal article" date="2022" name="bioRxiv">
        <title>The genome of the oomycete Peronosclerospora sorghi, a cosmopolitan pathogen of maize and sorghum, is inflated with dispersed pseudogenes.</title>
        <authorList>
            <person name="Fletcher K."/>
            <person name="Martin F."/>
            <person name="Isakeit T."/>
            <person name="Cavanaugh K."/>
            <person name="Magill C."/>
            <person name="Michelmore R."/>
        </authorList>
    </citation>
    <scope>NUCLEOTIDE SEQUENCE [LARGE SCALE GENOMIC DNA]</scope>
    <source>
        <strain evidence="1">P6</strain>
    </source>
</reference>
<gene>
    <name evidence="1" type="ORF">PsorP6_015457</name>
</gene>
<evidence type="ECO:0000313" key="2">
    <source>
        <dbReference type="Proteomes" id="UP001163321"/>
    </source>
</evidence>
<organism evidence="1 2">
    <name type="scientific">Peronosclerospora sorghi</name>
    <dbReference type="NCBI Taxonomy" id="230839"/>
    <lineage>
        <taxon>Eukaryota</taxon>
        <taxon>Sar</taxon>
        <taxon>Stramenopiles</taxon>
        <taxon>Oomycota</taxon>
        <taxon>Peronosporomycetes</taxon>
        <taxon>Peronosporales</taxon>
        <taxon>Peronosporaceae</taxon>
        <taxon>Peronosclerospora</taxon>
    </lineage>
</organism>
<proteinExistence type="predicted"/>
<dbReference type="Proteomes" id="UP001163321">
    <property type="component" value="Chromosome 10"/>
</dbReference>
<evidence type="ECO:0000313" key="1">
    <source>
        <dbReference type="EMBL" id="KAI9920351.1"/>
    </source>
</evidence>